<dbReference type="InterPro" id="IPR000182">
    <property type="entry name" value="GNAT_dom"/>
</dbReference>
<evidence type="ECO:0000256" key="2">
    <source>
        <dbReference type="ARBA" id="ARBA00023315"/>
    </source>
</evidence>
<evidence type="ECO:0000256" key="1">
    <source>
        <dbReference type="ARBA" id="ARBA00022679"/>
    </source>
</evidence>
<keyword evidence="6" id="KW-1185">Reference proteome</keyword>
<evidence type="ECO:0000256" key="3">
    <source>
        <dbReference type="SAM" id="MobiDB-lite"/>
    </source>
</evidence>
<evidence type="ECO:0000259" key="4">
    <source>
        <dbReference type="PROSITE" id="PS51186"/>
    </source>
</evidence>
<dbReference type="PANTHER" id="PTHR42919">
    <property type="entry name" value="N-ALPHA-ACETYLTRANSFERASE"/>
    <property type="match status" value="1"/>
</dbReference>
<dbReference type="NCBIfam" id="TIGR01575">
    <property type="entry name" value="rimI"/>
    <property type="match status" value="1"/>
</dbReference>
<dbReference type="EMBL" id="BAAAPM010000003">
    <property type="protein sequence ID" value="GAA1714856.1"/>
    <property type="molecule type" value="Genomic_DNA"/>
</dbReference>
<organism evidence="5 6">
    <name type="scientific">Isoptericola hypogeus</name>
    <dbReference type="NCBI Taxonomy" id="300179"/>
    <lineage>
        <taxon>Bacteria</taxon>
        <taxon>Bacillati</taxon>
        <taxon>Actinomycetota</taxon>
        <taxon>Actinomycetes</taxon>
        <taxon>Micrococcales</taxon>
        <taxon>Promicromonosporaceae</taxon>
        <taxon>Isoptericola</taxon>
    </lineage>
</organism>
<dbReference type="CDD" id="cd04301">
    <property type="entry name" value="NAT_SF"/>
    <property type="match status" value="1"/>
</dbReference>
<feature type="domain" description="N-acetyltransferase" evidence="4">
    <location>
        <begin position="28"/>
        <end position="185"/>
    </location>
</feature>
<comment type="caution">
    <text evidence="5">The sequence shown here is derived from an EMBL/GenBank/DDBJ whole genome shotgun (WGS) entry which is preliminary data.</text>
</comment>
<dbReference type="RefSeq" id="WP_344246062.1">
    <property type="nucleotide sequence ID" value="NZ_BAAAPM010000003.1"/>
</dbReference>
<proteinExistence type="predicted"/>
<dbReference type="PROSITE" id="PS51186">
    <property type="entry name" value="GNAT"/>
    <property type="match status" value="1"/>
</dbReference>
<dbReference type="InterPro" id="IPR006464">
    <property type="entry name" value="AcTrfase_RimI/Ard1"/>
</dbReference>
<evidence type="ECO:0000313" key="5">
    <source>
        <dbReference type="EMBL" id="GAA1714856.1"/>
    </source>
</evidence>
<sequence>MTADRPGAPAGAQTDLPHTVQQVYAPACRLRPLRSTDFDRVLQLERVLFGAGAWTFGMLADELAALGRWYVVAEPTGPDAVAVYGPGPKPVVGYAGLWFDGDVAQIMTIGVDPAYQRHGVGRELLRALVERSRNLRAGAVLLEVRVDNDAALGLYEKAGFERIGLRRRYYQPEDKDAFTMRLDLSAAAPAEETAAEGAGAEGDGGDDGPGPVGDAA</sequence>
<dbReference type="InterPro" id="IPR051556">
    <property type="entry name" value="N-term/lysine_N-AcTrnsfr"/>
</dbReference>
<reference evidence="5 6" key="1">
    <citation type="journal article" date="2019" name="Int. J. Syst. Evol. Microbiol.">
        <title>The Global Catalogue of Microorganisms (GCM) 10K type strain sequencing project: providing services to taxonomists for standard genome sequencing and annotation.</title>
        <authorList>
            <consortium name="The Broad Institute Genomics Platform"/>
            <consortium name="The Broad Institute Genome Sequencing Center for Infectious Disease"/>
            <person name="Wu L."/>
            <person name="Ma J."/>
        </authorList>
    </citation>
    <scope>NUCLEOTIDE SEQUENCE [LARGE SCALE GENOMIC DNA]</scope>
    <source>
        <strain evidence="5 6">JCM 15589</strain>
    </source>
</reference>
<protein>
    <recommendedName>
        <fullName evidence="4">N-acetyltransferase domain-containing protein</fullName>
    </recommendedName>
</protein>
<feature type="compositionally biased region" description="Low complexity" evidence="3">
    <location>
        <begin position="188"/>
        <end position="198"/>
    </location>
</feature>
<keyword evidence="2" id="KW-0012">Acyltransferase</keyword>
<dbReference type="Pfam" id="PF00583">
    <property type="entry name" value="Acetyltransf_1"/>
    <property type="match status" value="1"/>
</dbReference>
<evidence type="ECO:0000313" key="6">
    <source>
        <dbReference type="Proteomes" id="UP001501138"/>
    </source>
</evidence>
<dbReference type="InterPro" id="IPR016181">
    <property type="entry name" value="Acyl_CoA_acyltransferase"/>
</dbReference>
<keyword evidence="1" id="KW-0808">Transferase</keyword>
<feature type="compositionally biased region" description="Gly residues" evidence="3">
    <location>
        <begin position="199"/>
        <end position="216"/>
    </location>
</feature>
<dbReference type="Proteomes" id="UP001501138">
    <property type="component" value="Unassembled WGS sequence"/>
</dbReference>
<accession>A0ABN2IZG1</accession>
<dbReference type="SUPFAM" id="SSF55729">
    <property type="entry name" value="Acyl-CoA N-acyltransferases (Nat)"/>
    <property type="match status" value="1"/>
</dbReference>
<feature type="region of interest" description="Disordered" evidence="3">
    <location>
        <begin position="188"/>
        <end position="216"/>
    </location>
</feature>
<dbReference type="Gene3D" id="3.40.630.30">
    <property type="match status" value="1"/>
</dbReference>
<name>A0ABN2IZG1_9MICO</name>
<gene>
    <name evidence="5" type="ORF">GCM10009809_08820</name>
</gene>
<dbReference type="PANTHER" id="PTHR42919:SF8">
    <property type="entry name" value="N-ALPHA-ACETYLTRANSFERASE 50"/>
    <property type="match status" value="1"/>
</dbReference>